<sequence>MKLHPLPRVTDFKEEIDALKKQAKIKGEPYIEIVALELHKRLGMPAGNHRMATCCDAMYAMMINERGDHIISAPPKGKGSTLTIRYNL</sequence>
<dbReference type="EMBL" id="MQMF01000001">
    <property type="protein sequence ID" value="OOE14960.1"/>
    <property type="molecule type" value="Genomic_DNA"/>
</dbReference>
<evidence type="ECO:0000313" key="1">
    <source>
        <dbReference type="EMBL" id="OOE14960.1"/>
    </source>
</evidence>
<evidence type="ECO:0000313" key="2">
    <source>
        <dbReference type="Proteomes" id="UP000188597"/>
    </source>
</evidence>
<dbReference type="AlphaFoldDB" id="A0A1V3GDM5"/>
<protein>
    <submittedName>
        <fullName evidence="1">Uncharacterized protein</fullName>
    </submittedName>
</protein>
<dbReference type="Proteomes" id="UP000188597">
    <property type="component" value="Unassembled WGS sequence"/>
</dbReference>
<organism evidence="1 2">
    <name type="scientific">Fictibacillus arsenicus</name>
    <dbReference type="NCBI Taxonomy" id="255247"/>
    <lineage>
        <taxon>Bacteria</taxon>
        <taxon>Bacillati</taxon>
        <taxon>Bacillota</taxon>
        <taxon>Bacilli</taxon>
        <taxon>Bacillales</taxon>
        <taxon>Fictibacillaceae</taxon>
        <taxon>Fictibacillus</taxon>
    </lineage>
</organism>
<accession>A0A1V3GDM5</accession>
<name>A0A1V3GDM5_9BACL</name>
<reference evidence="1 2" key="1">
    <citation type="submission" date="2016-11" db="EMBL/GenBank/DDBJ databases">
        <authorList>
            <person name="Jaros S."/>
            <person name="Januszkiewicz K."/>
            <person name="Wedrychowicz H."/>
        </authorList>
    </citation>
    <scope>NUCLEOTIDE SEQUENCE [LARGE SCALE GENOMIC DNA]</scope>
    <source>
        <strain evidence="1 2">Con a/3</strain>
    </source>
</reference>
<comment type="caution">
    <text evidence="1">The sequence shown here is derived from an EMBL/GenBank/DDBJ whole genome shotgun (WGS) entry which is preliminary data.</text>
</comment>
<proteinExistence type="predicted"/>
<gene>
    <name evidence="1" type="ORF">UN64_02215</name>
</gene>